<evidence type="ECO:0000313" key="3">
    <source>
        <dbReference type="Proteomes" id="UP001241748"/>
    </source>
</evidence>
<organism evidence="2 3">
    <name type="scientific">Neobacillus driksii</name>
    <dbReference type="NCBI Taxonomy" id="3035913"/>
    <lineage>
        <taxon>Bacteria</taxon>
        <taxon>Bacillati</taxon>
        <taxon>Bacillota</taxon>
        <taxon>Bacilli</taxon>
        <taxon>Bacillales</taxon>
        <taxon>Bacillaceae</taxon>
        <taxon>Neobacillus</taxon>
    </lineage>
</organism>
<dbReference type="InterPro" id="IPR016181">
    <property type="entry name" value="Acyl_CoA_acyltransferase"/>
</dbReference>
<name>A0ABV4YP65_9BACI</name>
<dbReference type="CDD" id="cd04301">
    <property type="entry name" value="NAT_SF"/>
    <property type="match status" value="1"/>
</dbReference>
<feature type="domain" description="N-acetyltransferase" evidence="1">
    <location>
        <begin position="16"/>
        <end position="167"/>
    </location>
</feature>
<dbReference type="EMBL" id="JAROBZ020000001">
    <property type="protein sequence ID" value="MFB3166552.1"/>
    <property type="molecule type" value="Genomic_DNA"/>
</dbReference>
<dbReference type="Pfam" id="PF00583">
    <property type="entry name" value="Acetyltransf_1"/>
    <property type="match status" value="1"/>
</dbReference>
<accession>A0ABV4YP65</accession>
<reference evidence="2 3" key="1">
    <citation type="submission" date="2024-05" db="EMBL/GenBank/DDBJ databases">
        <authorList>
            <person name="Venkateswaran K."/>
        </authorList>
    </citation>
    <scope>NUCLEOTIDE SEQUENCE [LARGE SCALE GENOMIC DNA]</scope>
    <source>
        <strain evidence="2 3">179-C4-2-HS</strain>
    </source>
</reference>
<evidence type="ECO:0000259" key="1">
    <source>
        <dbReference type="PROSITE" id="PS51186"/>
    </source>
</evidence>
<sequence>MSKNFKIKERITMEFITTQQWDEELWQKTRGIYNIAFGEHATKPEKIIRNMFARGLSALHVLMENDEVLAMALTGSMPGSSVLLLDYLAVRKNLRGHGIGKEFFDYIKEWAKSEPQYKKILVEVECDDIPENHARIHFWEKCGFHLLDDYKHCYKWGPQHYMAMVLYLKGKPSAPLKGEDCLTYMASFHKESYKLS</sequence>
<dbReference type="RefSeq" id="WP_306076987.1">
    <property type="nucleotide sequence ID" value="NZ_JAROBZ020000001.1"/>
</dbReference>
<dbReference type="Gene3D" id="3.40.630.30">
    <property type="match status" value="1"/>
</dbReference>
<keyword evidence="3" id="KW-1185">Reference proteome</keyword>
<gene>
    <name evidence="2" type="ORF">P5G62_005460</name>
</gene>
<dbReference type="Proteomes" id="UP001241748">
    <property type="component" value="Unassembled WGS sequence"/>
</dbReference>
<protein>
    <submittedName>
        <fullName evidence="2">GNAT family N-acetyltransferase</fullName>
    </submittedName>
</protein>
<dbReference type="InterPro" id="IPR000182">
    <property type="entry name" value="GNAT_dom"/>
</dbReference>
<dbReference type="PROSITE" id="PS51186">
    <property type="entry name" value="GNAT"/>
    <property type="match status" value="1"/>
</dbReference>
<dbReference type="SUPFAM" id="SSF55729">
    <property type="entry name" value="Acyl-CoA N-acyltransferases (Nat)"/>
    <property type="match status" value="1"/>
</dbReference>
<comment type="caution">
    <text evidence="2">The sequence shown here is derived from an EMBL/GenBank/DDBJ whole genome shotgun (WGS) entry which is preliminary data.</text>
</comment>
<proteinExistence type="predicted"/>
<evidence type="ECO:0000313" key="2">
    <source>
        <dbReference type="EMBL" id="MFB3166552.1"/>
    </source>
</evidence>